<dbReference type="Proteomes" id="UP000004318">
    <property type="component" value="Unassembled WGS sequence"/>
</dbReference>
<gene>
    <name evidence="2" type="ORF">OB2597_06695</name>
</gene>
<organism evidence="2 3">
    <name type="scientific">Pseudooceanicola batsensis (strain ATCC BAA-863 / DSM 15984 / KCTC 12145 / HTCC2597)</name>
    <name type="common">Oceanicola batsensis</name>
    <dbReference type="NCBI Taxonomy" id="252305"/>
    <lineage>
        <taxon>Bacteria</taxon>
        <taxon>Pseudomonadati</taxon>
        <taxon>Pseudomonadota</taxon>
        <taxon>Alphaproteobacteria</taxon>
        <taxon>Rhodobacterales</taxon>
        <taxon>Paracoccaceae</taxon>
        <taxon>Pseudooceanicola</taxon>
    </lineage>
</organism>
<evidence type="ECO:0000313" key="2">
    <source>
        <dbReference type="EMBL" id="EAQ04951.1"/>
    </source>
</evidence>
<name>A3TTH4_PSEBH</name>
<keyword evidence="1" id="KW-0472">Membrane</keyword>
<keyword evidence="1" id="KW-0812">Transmembrane</keyword>
<dbReference type="HOGENOM" id="CLU_2808185_0_0_5"/>
<sequence length="67" mass="7941">MMSLILYLDWIQDMIIPIYFMILMEIWEQKMINKSFGVVQKKTIQAVIKFPHIPVILMSQVQILSLS</sequence>
<evidence type="ECO:0000313" key="3">
    <source>
        <dbReference type="Proteomes" id="UP000004318"/>
    </source>
</evidence>
<keyword evidence="3" id="KW-1185">Reference proteome</keyword>
<reference evidence="2 3" key="1">
    <citation type="journal article" date="2010" name="J. Bacteriol.">
        <title>Genome sequences of Oceanicola granulosus HTCC2516(T) and Oceanicola batsensis HTCC2597(TDelta).</title>
        <authorList>
            <person name="Thrash J.C."/>
            <person name="Cho J.C."/>
            <person name="Vergin K.L."/>
            <person name="Giovannoni S.J."/>
        </authorList>
    </citation>
    <scope>NUCLEOTIDE SEQUENCE [LARGE SCALE GENOMIC DNA]</scope>
    <source>
        <strain evidence="3">ATCC BAA-863 / DSM 15984 / KCTC 12145 / HTCC2597</strain>
    </source>
</reference>
<feature type="transmembrane region" description="Helical" evidence="1">
    <location>
        <begin position="6"/>
        <end position="27"/>
    </location>
</feature>
<comment type="caution">
    <text evidence="2">The sequence shown here is derived from an EMBL/GenBank/DDBJ whole genome shotgun (WGS) entry which is preliminary data.</text>
</comment>
<evidence type="ECO:0000256" key="1">
    <source>
        <dbReference type="SAM" id="Phobius"/>
    </source>
</evidence>
<dbReference type="EMBL" id="AAMO01000001">
    <property type="protein sequence ID" value="EAQ04951.1"/>
    <property type="molecule type" value="Genomic_DNA"/>
</dbReference>
<keyword evidence="1" id="KW-1133">Transmembrane helix</keyword>
<protein>
    <submittedName>
        <fullName evidence="2">Uncharacterized protein</fullName>
    </submittedName>
</protein>
<dbReference type="AlphaFoldDB" id="A3TTH4"/>
<accession>A3TTH4</accession>
<proteinExistence type="predicted"/>